<evidence type="ECO:0000256" key="1">
    <source>
        <dbReference type="SAM" id="MobiDB-lite"/>
    </source>
</evidence>
<evidence type="ECO:0000313" key="2">
    <source>
        <dbReference type="EMBL" id="MPC13238.1"/>
    </source>
</evidence>
<gene>
    <name evidence="2" type="ORF">E2C01_005964</name>
</gene>
<name>A0A5B7CVN0_PORTR</name>
<feature type="region of interest" description="Disordered" evidence="1">
    <location>
        <begin position="1"/>
        <end position="20"/>
    </location>
</feature>
<dbReference type="EMBL" id="VSRR010000267">
    <property type="protein sequence ID" value="MPC13238.1"/>
    <property type="molecule type" value="Genomic_DNA"/>
</dbReference>
<accession>A0A5B7CVN0</accession>
<comment type="caution">
    <text evidence="2">The sequence shown here is derived from an EMBL/GenBank/DDBJ whole genome shotgun (WGS) entry which is preliminary data.</text>
</comment>
<feature type="compositionally biased region" description="Polar residues" evidence="1">
    <location>
        <begin position="146"/>
        <end position="157"/>
    </location>
</feature>
<protein>
    <submittedName>
        <fullName evidence="2">Uncharacterized protein</fullName>
    </submittedName>
</protein>
<dbReference type="Proteomes" id="UP000324222">
    <property type="component" value="Unassembled WGS sequence"/>
</dbReference>
<organism evidence="2 3">
    <name type="scientific">Portunus trituberculatus</name>
    <name type="common">Swimming crab</name>
    <name type="synonym">Neptunus trituberculatus</name>
    <dbReference type="NCBI Taxonomy" id="210409"/>
    <lineage>
        <taxon>Eukaryota</taxon>
        <taxon>Metazoa</taxon>
        <taxon>Ecdysozoa</taxon>
        <taxon>Arthropoda</taxon>
        <taxon>Crustacea</taxon>
        <taxon>Multicrustacea</taxon>
        <taxon>Malacostraca</taxon>
        <taxon>Eumalacostraca</taxon>
        <taxon>Eucarida</taxon>
        <taxon>Decapoda</taxon>
        <taxon>Pleocyemata</taxon>
        <taxon>Brachyura</taxon>
        <taxon>Eubrachyura</taxon>
        <taxon>Portunoidea</taxon>
        <taxon>Portunidae</taxon>
        <taxon>Portuninae</taxon>
        <taxon>Portunus</taxon>
    </lineage>
</organism>
<feature type="region of interest" description="Disordered" evidence="1">
    <location>
        <begin position="138"/>
        <end position="157"/>
    </location>
</feature>
<keyword evidence="3" id="KW-1185">Reference proteome</keyword>
<reference evidence="2 3" key="1">
    <citation type="submission" date="2019-05" db="EMBL/GenBank/DDBJ databases">
        <title>Another draft genome of Portunus trituberculatus and its Hox gene families provides insights of decapod evolution.</title>
        <authorList>
            <person name="Jeong J.-H."/>
            <person name="Song I."/>
            <person name="Kim S."/>
            <person name="Choi T."/>
            <person name="Kim D."/>
            <person name="Ryu S."/>
            <person name="Kim W."/>
        </authorList>
    </citation>
    <scope>NUCLEOTIDE SEQUENCE [LARGE SCALE GENOMIC DNA]</scope>
    <source>
        <tissue evidence="2">Muscle</tissue>
    </source>
</reference>
<proteinExistence type="predicted"/>
<dbReference type="AlphaFoldDB" id="A0A5B7CVN0"/>
<evidence type="ECO:0000313" key="3">
    <source>
        <dbReference type="Proteomes" id="UP000324222"/>
    </source>
</evidence>
<feature type="compositionally biased region" description="Basic and acidic residues" evidence="1">
    <location>
        <begin position="1"/>
        <end position="15"/>
    </location>
</feature>
<sequence>MMNIARAEKRHKEGRTSWTGAAAFTWQGAAATGTPEKRIRKTEGAACLQFLVRTRPALMEDQDSTSLPGGGHAAGGFLKVIGRAAAAGIMTSRGNRLRPIAGQQESLNYLPPLSNEKEQREADRYAVQDLAEMGLGGGRGAELPLSPTSTLKNSNPFPIRRQTSSYYSFSLF</sequence>